<evidence type="ECO:0000313" key="3">
    <source>
        <dbReference type="Proteomes" id="UP000805841"/>
    </source>
</evidence>
<proteinExistence type="predicted"/>
<sequence length="194" mass="20569">MRHGASALYALLADDFHKFAASGGAWESAQVIAARSREPVAERTLSDLNGCELAPGVVLVTYLSSQGTCRPRCAARSEARVPGSRGNRFRPTGGPASDCGPRGGRHELSGHDAGLPRHAVWVSQRLGGELHRDPARVTAFQYGAPAAAARAACGWIAKPPTLSMAMRLSVGFACYDYAHNNSPDSPSYPSYPSY</sequence>
<comment type="caution">
    <text evidence="2">The sequence shown here is derived from an EMBL/GenBank/DDBJ whole genome shotgun (WGS) entry which is preliminary data.</text>
</comment>
<organism evidence="2 3">
    <name type="scientific">Pseudomonas typographi</name>
    <dbReference type="NCBI Taxonomy" id="2715964"/>
    <lineage>
        <taxon>Bacteria</taxon>
        <taxon>Pseudomonadati</taxon>
        <taxon>Pseudomonadota</taxon>
        <taxon>Gammaproteobacteria</taxon>
        <taxon>Pseudomonadales</taxon>
        <taxon>Pseudomonadaceae</taxon>
        <taxon>Pseudomonas</taxon>
    </lineage>
</organism>
<name>A0ABR7Z514_9PSED</name>
<dbReference type="Proteomes" id="UP000805841">
    <property type="component" value="Unassembled WGS sequence"/>
</dbReference>
<dbReference type="EMBL" id="JAAOCA010000023">
    <property type="protein sequence ID" value="MBD1600604.1"/>
    <property type="molecule type" value="Genomic_DNA"/>
</dbReference>
<keyword evidence="3" id="KW-1185">Reference proteome</keyword>
<feature type="region of interest" description="Disordered" evidence="1">
    <location>
        <begin position="80"/>
        <end position="111"/>
    </location>
</feature>
<dbReference type="RefSeq" id="WP_190423151.1">
    <property type="nucleotide sequence ID" value="NZ_JAAOCA010000023.1"/>
</dbReference>
<protein>
    <submittedName>
        <fullName evidence="2">Uncharacterized protein</fullName>
    </submittedName>
</protein>
<evidence type="ECO:0000313" key="2">
    <source>
        <dbReference type="EMBL" id="MBD1600604.1"/>
    </source>
</evidence>
<reference evidence="2 3" key="1">
    <citation type="journal article" date="2020" name="Insects">
        <title>Bacteria Belonging to Pseudomonas typographi sp. nov. from the Bark Beetle Ips typographus Have Genomic Potential to Aid in the Host Ecology.</title>
        <authorList>
            <person name="Peral-Aranega E."/>
            <person name="Saati-Santamaria Z."/>
            <person name="Kolarik M."/>
            <person name="Rivas R."/>
            <person name="Garcia-Fraile P."/>
        </authorList>
    </citation>
    <scope>NUCLEOTIDE SEQUENCE [LARGE SCALE GENOMIC DNA]</scope>
    <source>
        <strain evidence="2 3">CA3A</strain>
    </source>
</reference>
<gene>
    <name evidence="2" type="ORF">HAQ05_18090</name>
</gene>
<accession>A0ABR7Z514</accession>
<evidence type="ECO:0000256" key="1">
    <source>
        <dbReference type="SAM" id="MobiDB-lite"/>
    </source>
</evidence>